<name>A0ABR2C4C0_9ROSI</name>
<dbReference type="PANTHER" id="PTHR21286">
    <property type="entry name" value="NUCLEAR PORE COMPLEX PROTEIN NUP160"/>
    <property type="match status" value="1"/>
</dbReference>
<dbReference type="PANTHER" id="PTHR21286:SF0">
    <property type="entry name" value="NUCLEAR PORE COMPLEX PROTEIN NUP160"/>
    <property type="match status" value="1"/>
</dbReference>
<evidence type="ECO:0000256" key="8">
    <source>
        <dbReference type="ARBA" id="ARBA00023277"/>
    </source>
</evidence>
<evidence type="ECO:0000256" key="5">
    <source>
        <dbReference type="ARBA" id="ARBA00022679"/>
    </source>
</evidence>
<dbReference type="CDD" id="cd11299">
    <property type="entry name" value="O-FucT_plant"/>
    <property type="match status" value="1"/>
</dbReference>
<reference evidence="14 15" key="1">
    <citation type="journal article" date="2024" name="G3 (Bethesda)">
        <title>Genome assembly of Hibiscus sabdariffa L. provides insights into metabolisms of medicinal natural products.</title>
        <authorList>
            <person name="Kim T."/>
        </authorList>
    </citation>
    <scope>NUCLEOTIDE SEQUENCE [LARGE SCALE GENOMIC DNA]</scope>
    <source>
        <strain evidence="14">TK-2024</strain>
        <tissue evidence="14">Old leaves</tissue>
    </source>
</reference>
<dbReference type="InterPro" id="IPR036322">
    <property type="entry name" value="WD40_repeat_dom_sf"/>
</dbReference>
<dbReference type="InterPro" id="IPR024709">
    <property type="entry name" value="FucosylTrfase_pln"/>
</dbReference>
<comment type="similarity">
    <text evidence="2">Belongs to the glycosyltransferase GT106 family.</text>
</comment>
<evidence type="ECO:0000259" key="11">
    <source>
        <dbReference type="Pfam" id="PF17238"/>
    </source>
</evidence>
<protein>
    <recommendedName>
        <fullName evidence="9">O-fucosyltransferase family protein</fullName>
    </recommendedName>
</protein>
<dbReference type="InterPro" id="IPR019378">
    <property type="entry name" value="GDP-Fuc_O-FucTrfase"/>
</dbReference>
<evidence type="ECO:0000313" key="15">
    <source>
        <dbReference type="Proteomes" id="UP001472677"/>
    </source>
</evidence>
<evidence type="ECO:0000256" key="7">
    <source>
        <dbReference type="ARBA" id="ARBA00023253"/>
    </source>
</evidence>
<dbReference type="InterPro" id="IPR035192">
    <property type="entry name" value="NUP160_hel_plant"/>
</dbReference>
<keyword evidence="7" id="KW-0294">Fucose metabolism</keyword>
<dbReference type="SUPFAM" id="SSF50978">
    <property type="entry name" value="WD40 repeat-like"/>
    <property type="match status" value="1"/>
</dbReference>
<organism evidence="14 15">
    <name type="scientific">Hibiscus sabdariffa</name>
    <name type="common">roselle</name>
    <dbReference type="NCBI Taxonomy" id="183260"/>
    <lineage>
        <taxon>Eukaryota</taxon>
        <taxon>Viridiplantae</taxon>
        <taxon>Streptophyta</taxon>
        <taxon>Embryophyta</taxon>
        <taxon>Tracheophyta</taxon>
        <taxon>Spermatophyta</taxon>
        <taxon>Magnoliopsida</taxon>
        <taxon>eudicotyledons</taxon>
        <taxon>Gunneridae</taxon>
        <taxon>Pentapetalae</taxon>
        <taxon>rosids</taxon>
        <taxon>malvids</taxon>
        <taxon>Malvales</taxon>
        <taxon>Malvaceae</taxon>
        <taxon>Malvoideae</taxon>
        <taxon>Hibiscus</taxon>
    </lineage>
</organism>
<evidence type="ECO:0000256" key="3">
    <source>
        <dbReference type="ARBA" id="ARBA00022448"/>
    </source>
</evidence>
<dbReference type="Pfam" id="PF11715">
    <property type="entry name" value="Beta-prop_Nup120_160"/>
    <property type="match status" value="1"/>
</dbReference>
<keyword evidence="15" id="KW-1185">Reference proteome</keyword>
<dbReference type="Pfam" id="PF17238">
    <property type="entry name" value="NUP160_helical_2"/>
    <property type="match status" value="1"/>
</dbReference>
<proteinExistence type="inferred from homology"/>
<keyword evidence="3" id="KW-0813">Transport</keyword>
<evidence type="ECO:0000256" key="1">
    <source>
        <dbReference type="ARBA" id="ARBA00004123"/>
    </source>
</evidence>
<dbReference type="EMBL" id="JBBPBM010000067">
    <property type="protein sequence ID" value="KAK8514270.1"/>
    <property type="molecule type" value="Genomic_DNA"/>
</dbReference>
<evidence type="ECO:0000259" key="12">
    <source>
        <dbReference type="Pfam" id="PF23347"/>
    </source>
</evidence>
<gene>
    <name evidence="14" type="ORF">V6N12_008981</name>
</gene>
<dbReference type="Pfam" id="PF10250">
    <property type="entry name" value="O-FucT"/>
    <property type="match status" value="1"/>
</dbReference>
<dbReference type="InterPro" id="IPR056535">
    <property type="entry name" value="TPR_NUP160_M"/>
</dbReference>
<evidence type="ECO:0000256" key="6">
    <source>
        <dbReference type="ARBA" id="ARBA00023242"/>
    </source>
</evidence>
<dbReference type="InterPro" id="IPR056536">
    <property type="entry name" value="TPR_NUP160_C"/>
</dbReference>
<comment type="caution">
    <text evidence="14">The sequence shown here is derived from an EMBL/GenBank/DDBJ whole genome shotgun (WGS) entry which is preliminary data.</text>
</comment>
<evidence type="ECO:0000256" key="9">
    <source>
        <dbReference type="ARBA" id="ARBA00030350"/>
    </source>
</evidence>
<dbReference type="InterPro" id="IPR021717">
    <property type="entry name" value="Nucleoporin_Nup160"/>
</dbReference>
<keyword evidence="6" id="KW-0539">Nucleus</keyword>
<dbReference type="Pfam" id="PF23354">
    <property type="entry name" value="TPR_NUP160_120_M"/>
    <property type="match status" value="1"/>
</dbReference>
<feature type="domain" description="NUP160 C-terminal TPR" evidence="12">
    <location>
        <begin position="1207"/>
        <end position="1462"/>
    </location>
</feature>
<keyword evidence="8" id="KW-0119">Carbohydrate metabolism</keyword>
<evidence type="ECO:0000256" key="2">
    <source>
        <dbReference type="ARBA" id="ARBA00007737"/>
    </source>
</evidence>
<keyword evidence="4" id="KW-0328">Glycosyltransferase</keyword>
<dbReference type="Proteomes" id="UP001472677">
    <property type="component" value="Unassembled WGS sequence"/>
</dbReference>
<accession>A0ABR2C4C0</accession>
<keyword evidence="5" id="KW-0808">Transferase</keyword>
<evidence type="ECO:0000259" key="13">
    <source>
        <dbReference type="Pfam" id="PF23354"/>
    </source>
</evidence>
<comment type="subcellular location">
    <subcellularLocation>
        <location evidence="1">Nucleus</location>
    </subcellularLocation>
</comment>
<evidence type="ECO:0000313" key="14">
    <source>
        <dbReference type="EMBL" id="KAK8514270.1"/>
    </source>
</evidence>
<feature type="domain" description="NUP160 middle TPR" evidence="13">
    <location>
        <begin position="910"/>
        <end position="1154"/>
    </location>
</feature>
<evidence type="ECO:0000256" key="4">
    <source>
        <dbReference type="ARBA" id="ARBA00022676"/>
    </source>
</evidence>
<dbReference type="InterPro" id="IPR059141">
    <property type="entry name" value="Beta-prop_Nup120_160"/>
</dbReference>
<feature type="domain" description="Nucleoporin Nup120/160 beta-propeller" evidence="10">
    <location>
        <begin position="57"/>
        <end position="515"/>
    </location>
</feature>
<evidence type="ECO:0000259" key="10">
    <source>
        <dbReference type="Pfam" id="PF11715"/>
    </source>
</evidence>
<feature type="domain" description="NUP160 helical" evidence="11">
    <location>
        <begin position="532"/>
        <end position="725"/>
    </location>
</feature>
<sequence length="1934" mass="217508">MMVAGMEVPVIGSDSMKWIDLTIPSSIYHLGDGGFAPLTVDSASATYIDGDGPFYLICRIHMGQPNVLEIFKLSQDFPHNTGLRLSFAHPLSPFAFVSAHPTKSHYLLYTVTVSGIAYFIKLSKDLTSFCSMDELIELDVRAYSNCNEPITCMAANPGCLLLGRNDGSVTCFQLGSLHQTAPGFVSELRDDSGVSLGRFWGFMSRGRVVGAVQDLIIKEFLGKRVVFVLHHDGILRAWDLLSRNRILSHVMAVPTSLEGATPARLWLGDSNNDSNIVPLAILYKSTLEVGVEMIYVYSLCCCTGDRIILSVDSSVKNFPLDEGGCIDVKLTSDKIWILKDNGLASHHLSNSSTMEEVHCYALHEEFIADQLLQSSEHASDDLISITSSIFSSGKDQIVPFVSSIFFRRLLHPGVYHNIALRATFLDYSKHWTDNEFQSLTVDGLKKEILSIVEHESMVESPIPIFQGWKNFCCRYFQYWCKKNAPSALIIESTSGAVGLIRKHSVSFFRSLENTELLIDGLSEDLGNLGSFGLDLFDDKSDRMILFEVLRCVINISQQLGKPASFVFYESFVGRQSISSDEIIPRLVKILGTGYGPSTRAGYLSGLGSDVSLEREQIDHINLRKFSVDMLLSLHDLCKKAASWKKILDVIESYLQFLVPKKISQNSDVETLFCINKSILVHASCQIAKVMFESALDILLFVSYLMSIGAQINLMHDDITRIQVDLVPMIEEIISEWLIILFFCTTPSESPANEDFSSQLSLLQIDNKINKRSWREKLGKCDFTLASLLLLNNQSSSGYERHLSLGCLLNPHEIITSVQKFASWIVWGNTEEVSSSFLRRSTEIAMVLLRNGQYDAVEYLLAIAEANVRKERNFRSVQDTSGDWCLLQHLLGCCLVAQTQHGLHGILKGRKVGEAVSCFFRAASGEGAAQALQSLSDEAGLLYLGFNGHVSAAWKLHYYQWVMQLFEQYNISDGACQFALAALEQVDELDLGNDGVERDSSNESTTIIKGRLWANVFKFTLDLNLLNDAYCAIISNPDEESKYICLRRFIIVLYECGAIKILCNGQLPLIGLADKVERELAWKAERTDILAKPNPYKLLYAFEIHRHNWRKAASYMYLYSARLRTDAVLKDQQHMSITLQERMNALSAAINALHLVHPAYAWIDPLPEGYPLRNDHYPRKKAKMTGKEQSVNDVSTQRQHFCIDIKKLEYEIVLTTAEYLLSLANVKWTYSGIDKAPSDLVELLVLTNLYDMAFSVILKFWKDSELKREMEKIFSTIALKCCPSTFSSSRARPHSLLLTSSKDEVVLHSSPDMELTNEQAKANCHWETLEHYLEKYKYIHARLPVVVAETLLRTDPHIELPLWLVKMFKENQRESSGRMAGPDPSPASLFRLYVDYGRYTEATNLFLEYVEVFASTRPVDIINRKRPSAVWFPYNTVERLWCQLEGLISSGHMVDQCDKLKRLLYGSLLNHLKQLKVDSDDAVSYFLQQAEENLTTSKSFSGQSVGANFGRERMGFDLRQVVAGILTVTMFVMLGQMIKRDHFDSVQEKLPGEAEDVQFDSTNIIERDGFVQLSKRSRGPWMEDSQELKPCWTRTALDEIGQPRGYVTFSLTNGPEYHVSQIADAVVVARYLAATLVLPDVRGSKPGDERNFEDIYDVEKFMKSLDGVVKVAKELPDEISIRDLAAVKVPNRVTEDHIEENVEPIFKSKGNIRLATYFPTVNMRKTAQKSSADSVACLGMFGTLELQPEVNEVVDSMIERLRTLSRKSDGQFIAVDLRVDIIKNKNCRGSGSTIAKSCYDAQEIALFLRKVGFGTDTTIYLTQSRWDNSLSVLKDIFPKTYTKENIMPEEKKGKFLESEDSEVEKVIDFYICSKSDVFVPAISGLFYANVAGKRIASGKPQILVPADIPGTGAMVTNYLSPYVAKKNHLAYSCFC</sequence>
<dbReference type="Pfam" id="PF23347">
    <property type="entry name" value="TPR_Nup160_C"/>
    <property type="match status" value="1"/>
</dbReference>